<feature type="active site" description="Charge relay system" evidence="5">
    <location>
        <position position="242"/>
    </location>
</feature>
<dbReference type="GO" id="GO:0004252">
    <property type="term" value="F:serine-type endopeptidase activity"/>
    <property type="evidence" value="ECO:0007669"/>
    <property type="project" value="UniProtKB-UniRule"/>
</dbReference>
<dbReference type="PANTHER" id="PTHR43806:SF11">
    <property type="entry name" value="CEREVISIN-RELATED"/>
    <property type="match status" value="1"/>
</dbReference>
<dbReference type="PROSITE" id="PS00137">
    <property type="entry name" value="SUBTILASE_HIS"/>
    <property type="match status" value="1"/>
</dbReference>
<keyword evidence="7" id="KW-0732">Signal</keyword>
<dbReference type="PANTHER" id="PTHR43806">
    <property type="entry name" value="PEPTIDASE S8"/>
    <property type="match status" value="1"/>
</dbReference>
<feature type="active site" description="Charge relay system" evidence="5">
    <location>
        <position position="211"/>
    </location>
</feature>
<dbReference type="InterPro" id="IPR050131">
    <property type="entry name" value="Peptidase_S8_subtilisin-like"/>
</dbReference>
<feature type="signal peptide" evidence="7">
    <location>
        <begin position="1"/>
        <end position="20"/>
    </location>
</feature>
<evidence type="ECO:0000256" key="7">
    <source>
        <dbReference type="SAM" id="SignalP"/>
    </source>
</evidence>
<comment type="caution">
    <text evidence="9">The sequence shown here is derived from an EMBL/GenBank/DDBJ whole genome shotgun (WGS) entry which is preliminary data.</text>
</comment>
<sequence length="457" mass="47388">MAPLKSLFASLILALPLVVAAPVAQPPVDLPDSLGLPDSLNLKDVTDSLSDVVDSVSDSLSDVGISSFLRPLVSNPDASNIISNRYIVVYNDTFDDDAINIKQTNWINAVKKRNLNKRSSTGHMLSTKVSTFNMNKWRAMTLDADDDMVQDLYNAEEVAYIEADTKVNITGAIAQINATPGLNRLSHAAPNTETYIFDDSAGEDITVYVVDTGIRTTHTEFEGRATFGANFVDNIDDDENGHGSHVSGTIGGATFGVAKKVNLVAVKVLDASGGGSNSGVLEGMQFVVSQVNSTNTGGKAVMNMSLGGSFSQALNNAIDAIFAAGIVPVVAAGNENQDTANTSPGSAAKAVTVGAIDATTDVRASFSNFGTGVDIYAPGVNVLSVGIDSDTAQATLSGTSMASPHVAGLAAYLMAFQGITDPAEVVELMKSLATQSGASVVNNVDGTTNLIANNGNQ</sequence>
<evidence type="ECO:0000256" key="4">
    <source>
        <dbReference type="ARBA" id="ARBA00022825"/>
    </source>
</evidence>
<dbReference type="PROSITE" id="PS00138">
    <property type="entry name" value="SUBTILASE_SER"/>
    <property type="match status" value="1"/>
</dbReference>
<dbReference type="InterPro" id="IPR023828">
    <property type="entry name" value="Peptidase_S8_Ser-AS"/>
</dbReference>
<feature type="active site" description="Charge relay system" evidence="5">
    <location>
        <position position="400"/>
    </location>
</feature>
<evidence type="ECO:0000313" key="10">
    <source>
        <dbReference type="Proteomes" id="UP000722485"/>
    </source>
</evidence>
<dbReference type="FunFam" id="3.40.50.200:FF:000007">
    <property type="entry name" value="Subtilisin-like serine protease"/>
    <property type="match status" value="1"/>
</dbReference>
<organism evidence="9 10">
    <name type="scientific">Cylindrodendrum hubeiense</name>
    <dbReference type="NCBI Taxonomy" id="595255"/>
    <lineage>
        <taxon>Eukaryota</taxon>
        <taxon>Fungi</taxon>
        <taxon>Dikarya</taxon>
        <taxon>Ascomycota</taxon>
        <taxon>Pezizomycotina</taxon>
        <taxon>Sordariomycetes</taxon>
        <taxon>Hypocreomycetidae</taxon>
        <taxon>Hypocreales</taxon>
        <taxon>Nectriaceae</taxon>
        <taxon>Cylindrodendrum</taxon>
    </lineage>
</organism>
<dbReference type="InterPro" id="IPR000209">
    <property type="entry name" value="Peptidase_S8/S53_dom"/>
</dbReference>
<name>A0A9P5HC23_9HYPO</name>
<gene>
    <name evidence="9" type="ORF">G7Z17_g6564</name>
</gene>
<dbReference type="PROSITE" id="PS51892">
    <property type="entry name" value="SUBTILASE"/>
    <property type="match status" value="1"/>
</dbReference>
<dbReference type="PRINTS" id="PR00723">
    <property type="entry name" value="SUBTILISIN"/>
</dbReference>
<evidence type="ECO:0000256" key="2">
    <source>
        <dbReference type="ARBA" id="ARBA00022670"/>
    </source>
</evidence>
<keyword evidence="2 5" id="KW-0645">Protease</keyword>
<evidence type="ECO:0000256" key="6">
    <source>
        <dbReference type="RuleBase" id="RU003355"/>
    </source>
</evidence>
<dbReference type="Proteomes" id="UP000722485">
    <property type="component" value="Unassembled WGS sequence"/>
</dbReference>
<keyword evidence="10" id="KW-1185">Reference proteome</keyword>
<keyword evidence="4 5" id="KW-0720">Serine protease</keyword>
<keyword evidence="3 5" id="KW-0378">Hydrolase</keyword>
<dbReference type="InterPro" id="IPR036852">
    <property type="entry name" value="Peptidase_S8/S53_dom_sf"/>
</dbReference>
<feature type="chain" id="PRO_5040296167" description="Peptidase S8/S53 domain-containing protein" evidence="7">
    <location>
        <begin position="21"/>
        <end position="457"/>
    </location>
</feature>
<reference evidence="9" key="1">
    <citation type="submission" date="2020-03" db="EMBL/GenBank/DDBJ databases">
        <title>Draft Genome Sequence of Cylindrodendrum hubeiense.</title>
        <authorList>
            <person name="Buettner E."/>
            <person name="Kellner H."/>
        </authorList>
    </citation>
    <scope>NUCLEOTIDE SEQUENCE</scope>
    <source>
        <strain evidence="9">IHI 201604</strain>
    </source>
</reference>
<dbReference type="Pfam" id="PF00082">
    <property type="entry name" value="Peptidase_S8"/>
    <property type="match status" value="1"/>
</dbReference>
<feature type="domain" description="Peptidase S8/S53" evidence="8">
    <location>
        <begin position="202"/>
        <end position="446"/>
    </location>
</feature>
<accession>A0A9P5HC23</accession>
<dbReference type="Gene3D" id="3.40.50.200">
    <property type="entry name" value="Peptidase S8/S53 domain"/>
    <property type="match status" value="1"/>
</dbReference>
<evidence type="ECO:0000313" key="9">
    <source>
        <dbReference type="EMBL" id="KAF7549153.1"/>
    </source>
</evidence>
<dbReference type="SUPFAM" id="SSF52743">
    <property type="entry name" value="Subtilisin-like"/>
    <property type="match status" value="1"/>
</dbReference>
<dbReference type="PROSITE" id="PS00136">
    <property type="entry name" value="SUBTILASE_ASP"/>
    <property type="match status" value="1"/>
</dbReference>
<evidence type="ECO:0000256" key="5">
    <source>
        <dbReference type="PROSITE-ProRule" id="PRU01240"/>
    </source>
</evidence>
<dbReference type="EMBL" id="JAANBB010000129">
    <property type="protein sequence ID" value="KAF7549153.1"/>
    <property type="molecule type" value="Genomic_DNA"/>
</dbReference>
<dbReference type="InterPro" id="IPR023827">
    <property type="entry name" value="Peptidase_S8_Asp-AS"/>
</dbReference>
<dbReference type="AlphaFoldDB" id="A0A9P5HC23"/>
<dbReference type="InterPro" id="IPR034193">
    <property type="entry name" value="PCSK9_ProteinaseK-like"/>
</dbReference>
<evidence type="ECO:0000256" key="1">
    <source>
        <dbReference type="ARBA" id="ARBA00011073"/>
    </source>
</evidence>
<dbReference type="GO" id="GO:0006508">
    <property type="term" value="P:proteolysis"/>
    <property type="evidence" value="ECO:0007669"/>
    <property type="project" value="UniProtKB-KW"/>
</dbReference>
<evidence type="ECO:0000256" key="3">
    <source>
        <dbReference type="ARBA" id="ARBA00022801"/>
    </source>
</evidence>
<dbReference type="SUPFAM" id="SSF54897">
    <property type="entry name" value="Protease propeptides/inhibitors"/>
    <property type="match status" value="1"/>
</dbReference>
<comment type="similarity">
    <text evidence="1 5 6">Belongs to the peptidase S8 family.</text>
</comment>
<dbReference type="CDD" id="cd04077">
    <property type="entry name" value="Peptidases_S8_PCSK9_ProteinaseK_like"/>
    <property type="match status" value="1"/>
</dbReference>
<dbReference type="InterPro" id="IPR022398">
    <property type="entry name" value="Peptidase_S8_His-AS"/>
</dbReference>
<dbReference type="OrthoDB" id="206201at2759"/>
<proteinExistence type="inferred from homology"/>
<dbReference type="InterPro" id="IPR015500">
    <property type="entry name" value="Peptidase_S8_subtilisin-rel"/>
</dbReference>
<protein>
    <recommendedName>
        <fullName evidence="8">Peptidase S8/S53 domain-containing protein</fullName>
    </recommendedName>
</protein>
<evidence type="ECO:0000259" key="8">
    <source>
        <dbReference type="Pfam" id="PF00082"/>
    </source>
</evidence>